<dbReference type="OrthoDB" id="10257697at2759"/>
<sequence length="251" mass="28554">MTDSELRHRKAQADKPVDAAPKKRRAIDADDDDEKYSPWVDILRVLSFLIAASFGLSYVVTGGSSWTWGGVQLPEYMKADWWKEQLRGPVYFTPEELAAYDGQDPDKPVYLAINGTVYDVSNGRHIYGPGGSYSFFAGADASRAYVTGCFAEDITPDMRGVEVMYLPLDDPERDAHWTPAELERMKAEELETARKKAHEALEHWVKFFANSKKYKRVGYVTREDGWLEKLPRRELCAAAQKGRPKRKIPKN</sequence>
<dbReference type="GO" id="GO:0012505">
    <property type="term" value="C:endomembrane system"/>
    <property type="evidence" value="ECO:0007669"/>
    <property type="project" value="TreeGrafter"/>
</dbReference>
<evidence type="ECO:0000256" key="2">
    <source>
        <dbReference type="SAM" id="MobiDB-lite"/>
    </source>
</evidence>
<accession>A0A086T1Y9</accession>
<dbReference type="Gene3D" id="3.10.120.10">
    <property type="entry name" value="Cytochrome b5-like heme/steroid binding domain"/>
    <property type="match status" value="1"/>
</dbReference>
<dbReference type="AlphaFoldDB" id="A0A086T1Y9"/>
<dbReference type="GO" id="GO:0016020">
    <property type="term" value="C:membrane"/>
    <property type="evidence" value="ECO:0007669"/>
    <property type="project" value="TreeGrafter"/>
</dbReference>
<dbReference type="PANTHER" id="PTHR10281:SF76">
    <property type="entry name" value="CALCUTTA CUP-RELATED"/>
    <property type="match status" value="1"/>
</dbReference>
<evidence type="ECO:0000313" key="5">
    <source>
        <dbReference type="EMBL" id="KFH43371.1"/>
    </source>
</evidence>
<keyword evidence="3" id="KW-1133">Transmembrane helix</keyword>
<dbReference type="InterPro" id="IPR050577">
    <property type="entry name" value="MAPR/NEUFC/NENF-like"/>
</dbReference>
<dbReference type="FunFam" id="3.10.120.10:FF:000018">
    <property type="entry name" value="Heme/steroid binding domain protein, putative"/>
    <property type="match status" value="1"/>
</dbReference>
<comment type="caution">
    <text evidence="5">The sequence shown here is derived from an EMBL/GenBank/DDBJ whole genome shotgun (WGS) entry which is preliminary data.</text>
</comment>
<proteinExistence type="inferred from homology"/>
<name>A0A086T1Y9_HAPC1</name>
<keyword evidence="3" id="KW-0812">Transmembrane</keyword>
<comment type="similarity">
    <text evidence="1">Belongs to the cytochrome b5 family. MAPR subfamily.</text>
</comment>
<dbReference type="InterPro" id="IPR001199">
    <property type="entry name" value="Cyt_B5-like_heme/steroid-bd"/>
</dbReference>
<dbReference type="EMBL" id="JPKY01000070">
    <property type="protein sequence ID" value="KFH43371.1"/>
    <property type="molecule type" value="Genomic_DNA"/>
</dbReference>
<evidence type="ECO:0000256" key="3">
    <source>
        <dbReference type="SAM" id="Phobius"/>
    </source>
</evidence>
<evidence type="ECO:0000259" key="4">
    <source>
        <dbReference type="SMART" id="SM01117"/>
    </source>
</evidence>
<protein>
    <submittedName>
        <fullName evidence="5">Membrane steroid-binding protein-like protein</fullName>
    </submittedName>
</protein>
<keyword evidence="3" id="KW-0472">Membrane</keyword>
<dbReference type="SMART" id="SM01117">
    <property type="entry name" value="Cyt-b5"/>
    <property type="match status" value="1"/>
</dbReference>
<gene>
    <name evidence="5" type="ORF">ACRE_058670</name>
</gene>
<dbReference type="STRING" id="857340.A0A086T1Y9"/>
<evidence type="ECO:0000256" key="1">
    <source>
        <dbReference type="ARBA" id="ARBA00038357"/>
    </source>
</evidence>
<feature type="transmembrane region" description="Helical" evidence="3">
    <location>
        <begin position="45"/>
        <end position="68"/>
    </location>
</feature>
<dbReference type="Proteomes" id="UP000029964">
    <property type="component" value="Unassembled WGS sequence"/>
</dbReference>
<dbReference type="SUPFAM" id="SSF55856">
    <property type="entry name" value="Cytochrome b5-like heme/steroid binding domain"/>
    <property type="match status" value="1"/>
</dbReference>
<feature type="region of interest" description="Disordered" evidence="2">
    <location>
        <begin position="1"/>
        <end position="29"/>
    </location>
</feature>
<feature type="domain" description="Cytochrome b5 heme-binding" evidence="4">
    <location>
        <begin position="92"/>
        <end position="172"/>
    </location>
</feature>
<dbReference type="InterPro" id="IPR036400">
    <property type="entry name" value="Cyt_B5-like_heme/steroid_sf"/>
</dbReference>
<dbReference type="HOGENOM" id="CLU_070889_0_0_1"/>
<dbReference type="PANTHER" id="PTHR10281">
    <property type="entry name" value="MEMBRANE-ASSOCIATED PROGESTERONE RECEPTOR COMPONENT-RELATED"/>
    <property type="match status" value="1"/>
</dbReference>
<evidence type="ECO:0000313" key="6">
    <source>
        <dbReference type="Proteomes" id="UP000029964"/>
    </source>
</evidence>
<reference evidence="6" key="1">
    <citation type="journal article" date="2014" name="Genome Announc.">
        <title>Genome sequence and annotation of Acremonium chrysogenum, producer of the beta-lactam antibiotic cephalosporin C.</title>
        <authorList>
            <person name="Terfehr D."/>
            <person name="Dahlmann T.A."/>
            <person name="Specht T."/>
            <person name="Zadra I."/>
            <person name="Kuernsteiner H."/>
            <person name="Kueck U."/>
        </authorList>
    </citation>
    <scope>NUCLEOTIDE SEQUENCE [LARGE SCALE GENOMIC DNA]</scope>
    <source>
        <strain evidence="6">ATCC 11550 / CBS 779.69 / DSM 880 / IAM 14645 / JCM 23072 / IMI 49137</strain>
    </source>
</reference>
<organism evidence="5 6">
    <name type="scientific">Hapsidospora chrysogenum (strain ATCC 11550 / CBS 779.69 / DSM 880 / IAM 14645 / JCM 23072 / IMI 49137)</name>
    <name type="common">Acremonium chrysogenum</name>
    <dbReference type="NCBI Taxonomy" id="857340"/>
    <lineage>
        <taxon>Eukaryota</taxon>
        <taxon>Fungi</taxon>
        <taxon>Dikarya</taxon>
        <taxon>Ascomycota</taxon>
        <taxon>Pezizomycotina</taxon>
        <taxon>Sordariomycetes</taxon>
        <taxon>Hypocreomycetidae</taxon>
        <taxon>Hypocreales</taxon>
        <taxon>Bionectriaceae</taxon>
        <taxon>Hapsidospora</taxon>
    </lineage>
</organism>
<keyword evidence="6" id="KW-1185">Reference proteome</keyword>
<dbReference type="Pfam" id="PF00173">
    <property type="entry name" value="Cyt-b5"/>
    <property type="match status" value="1"/>
</dbReference>
<feature type="compositionally biased region" description="Basic and acidic residues" evidence="2">
    <location>
        <begin position="1"/>
        <end position="21"/>
    </location>
</feature>